<dbReference type="InterPro" id="IPR050736">
    <property type="entry name" value="Sensor_HK_Regulatory"/>
</dbReference>
<evidence type="ECO:0000259" key="9">
    <source>
        <dbReference type="PROSITE" id="PS50113"/>
    </source>
</evidence>
<evidence type="ECO:0000256" key="2">
    <source>
        <dbReference type="ARBA" id="ARBA00004236"/>
    </source>
</evidence>
<dbReference type="InterPro" id="IPR004358">
    <property type="entry name" value="Sig_transdc_His_kin-like_C"/>
</dbReference>
<dbReference type="GO" id="GO:0005524">
    <property type="term" value="F:ATP binding"/>
    <property type="evidence" value="ECO:0007669"/>
    <property type="project" value="UniProtKB-KW"/>
</dbReference>
<gene>
    <name evidence="10" type="ORF">ACFOWE_01620</name>
</gene>
<dbReference type="Proteomes" id="UP001595850">
    <property type="component" value="Unassembled WGS sequence"/>
</dbReference>
<dbReference type="RefSeq" id="WP_377284930.1">
    <property type="nucleotide sequence ID" value="NZ_JBHSBM010000005.1"/>
</dbReference>
<evidence type="ECO:0000256" key="3">
    <source>
        <dbReference type="ARBA" id="ARBA00012438"/>
    </source>
</evidence>
<dbReference type="Gene3D" id="3.30.450.20">
    <property type="entry name" value="PAS domain"/>
    <property type="match status" value="2"/>
</dbReference>
<dbReference type="Gene3D" id="3.30.450.40">
    <property type="match status" value="2"/>
</dbReference>
<evidence type="ECO:0000256" key="4">
    <source>
        <dbReference type="ARBA" id="ARBA00022553"/>
    </source>
</evidence>
<evidence type="ECO:0000256" key="1">
    <source>
        <dbReference type="ARBA" id="ARBA00000085"/>
    </source>
</evidence>
<dbReference type="PANTHER" id="PTHR43711">
    <property type="entry name" value="TWO-COMPONENT HISTIDINE KINASE"/>
    <property type="match status" value="1"/>
</dbReference>
<dbReference type="InterPro" id="IPR036890">
    <property type="entry name" value="HATPase_C_sf"/>
</dbReference>
<sequence length="859" mass="92761">MGASGRNRIDDPARLQALHATGLLAAPAAPVLDRVTRLAVRLLEAPASTVSLITADRQVVVSAAGTAGPRITRESPLTRSLYRHVVTDGAPLVIGDTRADERWRALAENAAGQPAACAAVPLNAPGAQVIGALCALDVTARDWSPEQVRALEDLAAVAEPEIALRTARAGTGTPASGEQEPVFLRALLDSLEVSVMACDEQGHLVINRPLRESLHTDTPPADVGSWLQAYRLYGPDGRTPLELEEMPLFRAWSGERFTGQQVVATTDAGPRRFLVNGRPIDAPGGHRLGAVIAGHDITDSHRIGVLHRAQQAVTRVLAEAASSREAAVGAVAAVTDALGWTYGEYWQVGEDEASITRVGAWSRPGRDLSVFTAGHPDVFGRGQELPGTAWERGAPVWIDDNAAARDFPRARDALRAGLRSAMALPVRSGDQVLGVLVFAADHSQEPDDDLVDLLDGVCAHIGRYMERRRAEELTLALAESRRRFEQVVSRVSDNVWSVEVAADGSLRSMYQSRTAALFGRPLPEDADVPGLIERRTHPDDRAAYASFLDTLRAGEPVDVEFRVQGLDGVTRWLWMRAAPRREGPRMFIDGISTDVTDRHELAEQRERLLLQQRQQMERLRQVDELKNQFLRTVNHELRTPLASVRSSVQLLHEGGMDAATQERFLQVLDRNSVRLEHLLNELLLMASLNAGDAAFTPAETELSALARQAVQAVTARGDTGHLTVTVHAPGAVTAWADAGRLRHALAQLLDNAVKFTPPGGRIDVTVTADPVPSIEVADTGVGIDPHDLPHVFDDFYRGAGAERQSIGGTGVGLALVRKIVRMHGGDVQVDSRPGAGTRIRLVLPDPATAEAATRRAPVR</sequence>
<dbReference type="SUPFAM" id="SSF55781">
    <property type="entry name" value="GAF domain-like"/>
    <property type="match status" value="2"/>
</dbReference>
<dbReference type="PANTHER" id="PTHR43711:SF1">
    <property type="entry name" value="HISTIDINE KINASE 1"/>
    <property type="match status" value="1"/>
</dbReference>
<dbReference type="InterPro" id="IPR003594">
    <property type="entry name" value="HATPase_dom"/>
</dbReference>
<dbReference type="InterPro" id="IPR000700">
    <property type="entry name" value="PAS-assoc_C"/>
</dbReference>
<name>A0ABV8HYT1_9ACTN</name>
<dbReference type="InterPro" id="IPR001610">
    <property type="entry name" value="PAC"/>
</dbReference>
<dbReference type="SMART" id="SM00388">
    <property type="entry name" value="HisKA"/>
    <property type="match status" value="1"/>
</dbReference>
<keyword evidence="5" id="KW-0808">Transferase</keyword>
<dbReference type="Gene3D" id="1.10.287.130">
    <property type="match status" value="1"/>
</dbReference>
<comment type="caution">
    <text evidence="10">The sequence shown here is derived from an EMBL/GenBank/DDBJ whole genome shotgun (WGS) entry which is preliminary data.</text>
</comment>
<dbReference type="SMART" id="SM00086">
    <property type="entry name" value="PAC"/>
    <property type="match status" value="2"/>
</dbReference>
<protein>
    <recommendedName>
        <fullName evidence="3">histidine kinase</fullName>
        <ecNumber evidence="3">2.7.13.3</ecNumber>
    </recommendedName>
</protein>
<comment type="subcellular location">
    <subcellularLocation>
        <location evidence="2">Cell membrane</location>
    </subcellularLocation>
</comment>
<dbReference type="PROSITE" id="PS50109">
    <property type="entry name" value="HIS_KIN"/>
    <property type="match status" value="1"/>
</dbReference>
<keyword evidence="4" id="KW-0597">Phosphoprotein</keyword>
<keyword evidence="10" id="KW-0067">ATP-binding</keyword>
<dbReference type="PRINTS" id="PR00344">
    <property type="entry name" value="BCTRLSENSOR"/>
</dbReference>
<dbReference type="Pfam" id="PF02518">
    <property type="entry name" value="HATPase_c"/>
    <property type="match status" value="1"/>
</dbReference>
<keyword evidence="6" id="KW-0418">Kinase</keyword>
<dbReference type="InterPro" id="IPR029016">
    <property type="entry name" value="GAF-like_dom_sf"/>
</dbReference>
<dbReference type="SUPFAM" id="SSF47384">
    <property type="entry name" value="Homodimeric domain of signal transducing histidine kinase"/>
    <property type="match status" value="1"/>
</dbReference>
<feature type="domain" description="PAC" evidence="9">
    <location>
        <begin position="557"/>
        <end position="607"/>
    </location>
</feature>
<evidence type="ECO:0000313" key="10">
    <source>
        <dbReference type="EMBL" id="MFC4056974.1"/>
    </source>
</evidence>
<dbReference type="Pfam" id="PF01590">
    <property type="entry name" value="GAF"/>
    <property type="match status" value="1"/>
</dbReference>
<keyword evidence="11" id="KW-1185">Reference proteome</keyword>
<dbReference type="SUPFAM" id="SSF55874">
    <property type="entry name" value="ATPase domain of HSP90 chaperone/DNA topoisomerase II/histidine kinase"/>
    <property type="match status" value="1"/>
</dbReference>
<dbReference type="SMART" id="SM00065">
    <property type="entry name" value="GAF"/>
    <property type="match status" value="2"/>
</dbReference>
<evidence type="ECO:0000256" key="6">
    <source>
        <dbReference type="ARBA" id="ARBA00022777"/>
    </source>
</evidence>
<dbReference type="Pfam" id="PF13185">
    <property type="entry name" value="GAF_2"/>
    <property type="match status" value="1"/>
</dbReference>
<proteinExistence type="predicted"/>
<comment type="catalytic activity">
    <reaction evidence="1">
        <text>ATP + protein L-histidine = ADP + protein N-phospho-L-histidine.</text>
        <dbReference type="EC" id="2.7.13.3"/>
    </reaction>
</comment>
<dbReference type="InterPro" id="IPR035965">
    <property type="entry name" value="PAS-like_dom_sf"/>
</dbReference>
<dbReference type="InterPro" id="IPR005467">
    <property type="entry name" value="His_kinase_dom"/>
</dbReference>
<evidence type="ECO:0000259" key="8">
    <source>
        <dbReference type="PROSITE" id="PS50109"/>
    </source>
</evidence>
<evidence type="ECO:0000256" key="7">
    <source>
        <dbReference type="ARBA" id="ARBA00023012"/>
    </source>
</evidence>
<dbReference type="InterPro" id="IPR003018">
    <property type="entry name" value="GAF"/>
</dbReference>
<dbReference type="PROSITE" id="PS50113">
    <property type="entry name" value="PAC"/>
    <property type="match status" value="1"/>
</dbReference>
<evidence type="ECO:0000313" key="11">
    <source>
        <dbReference type="Proteomes" id="UP001595850"/>
    </source>
</evidence>
<dbReference type="EC" id="2.7.13.3" evidence="3"/>
<dbReference type="Pfam" id="PF00512">
    <property type="entry name" value="HisKA"/>
    <property type="match status" value="1"/>
</dbReference>
<dbReference type="InterPro" id="IPR036097">
    <property type="entry name" value="HisK_dim/P_sf"/>
</dbReference>
<evidence type="ECO:0000256" key="5">
    <source>
        <dbReference type="ARBA" id="ARBA00022679"/>
    </source>
</evidence>
<dbReference type="InterPro" id="IPR003661">
    <property type="entry name" value="HisK_dim/P_dom"/>
</dbReference>
<dbReference type="EMBL" id="JBHSBM010000005">
    <property type="protein sequence ID" value="MFC4056974.1"/>
    <property type="molecule type" value="Genomic_DNA"/>
</dbReference>
<dbReference type="SUPFAM" id="SSF55785">
    <property type="entry name" value="PYP-like sensor domain (PAS domain)"/>
    <property type="match status" value="1"/>
</dbReference>
<accession>A0ABV8HYT1</accession>
<reference evidence="11" key="1">
    <citation type="journal article" date="2019" name="Int. J. Syst. Evol. Microbiol.">
        <title>The Global Catalogue of Microorganisms (GCM) 10K type strain sequencing project: providing services to taxonomists for standard genome sequencing and annotation.</title>
        <authorList>
            <consortium name="The Broad Institute Genomics Platform"/>
            <consortium name="The Broad Institute Genome Sequencing Center for Infectious Disease"/>
            <person name="Wu L."/>
            <person name="Ma J."/>
        </authorList>
    </citation>
    <scope>NUCLEOTIDE SEQUENCE [LARGE SCALE GENOMIC DNA]</scope>
    <source>
        <strain evidence="11">TBRC 4489</strain>
    </source>
</reference>
<keyword evidence="7" id="KW-0902">Two-component regulatory system</keyword>
<organism evidence="10 11">
    <name type="scientific">Planomonospora corallina</name>
    <dbReference type="NCBI Taxonomy" id="1806052"/>
    <lineage>
        <taxon>Bacteria</taxon>
        <taxon>Bacillati</taxon>
        <taxon>Actinomycetota</taxon>
        <taxon>Actinomycetes</taxon>
        <taxon>Streptosporangiales</taxon>
        <taxon>Streptosporangiaceae</taxon>
        <taxon>Planomonospora</taxon>
    </lineage>
</organism>
<dbReference type="CDD" id="cd00082">
    <property type="entry name" value="HisKA"/>
    <property type="match status" value="1"/>
</dbReference>
<feature type="domain" description="Histidine kinase" evidence="8">
    <location>
        <begin position="632"/>
        <end position="847"/>
    </location>
</feature>
<dbReference type="SMART" id="SM00387">
    <property type="entry name" value="HATPase_c"/>
    <property type="match status" value="1"/>
</dbReference>
<keyword evidence="10" id="KW-0547">Nucleotide-binding</keyword>
<dbReference type="Gene3D" id="3.30.565.10">
    <property type="entry name" value="Histidine kinase-like ATPase, C-terminal domain"/>
    <property type="match status" value="1"/>
</dbReference>